<reference evidence="2" key="2">
    <citation type="submission" date="2018-10" db="UniProtKB">
        <authorList>
            <consortium name="EnsemblPlants"/>
        </authorList>
    </citation>
    <scope>IDENTIFICATION</scope>
</reference>
<organism evidence="2">
    <name type="scientific">Triticum aestivum</name>
    <name type="common">Wheat</name>
    <dbReference type="NCBI Taxonomy" id="4565"/>
    <lineage>
        <taxon>Eukaryota</taxon>
        <taxon>Viridiplantae</taxon>
        <taxon>Streptophyta</taxon>
        <taxon>Embryophyta</taxon>
        <taxon>Tracheophyta</taxon>
        <taxon>Spermatophyta</taxon>
        <taxon>Magnoliopsida</taxon>
        <taxon>Liliopsida</taxon>
        <taxon>Poales</taxon>
        <taxon>Poaceae</taxon>
        <taxon>BOP clade</taxon>
        <taxon>Pooideae</taxon>
        <taxon>Triticodae</taxon>
        <taxon>Triticeae</taxon>
        <taxon>Triticinae</taxon>
        <taxon>Triticum</taxon>
    </lineage>
</organism>
<dbReference type="Gramene" id="TraesSYM4A03G02180550.1">
    <property type="protein sequence ID" value="TraesSYM4A03G02180550.1"/>
    <property type="gene ID" value="TraesSYM4A03G02180550"/>
</dbReference>
<accession>A0A3B6I2D8</accession>
<sequence length="100" mass="10886">MKGSGLVFMVTLLSIGYLAVTGRCDLGDERSASASANAPALHSSSDESKLSVRFCLVRDCKTKAETWTEACYCCLVLSDMPCWHKLYECQANCPACHPKC</sequence>
<dbReference type="Gramene" id="TraesNOR4A03G02175340.1">
    <property type="protein sequence ID" value="TraesNOR4A03G02175340.1"/>
    <property type="gene ID" value="TraesNOR4A03G02175340"/>
</dbReference>
<dbReference type="Gramene" id="TraesLAC4A03G02106510.1">
    <property type="protein sequence ID" value="TraesLAC4A03G02106510.1"/>
    <property type="gene ID" value="TraesLAC4A03G02106510"/>
</dbReference>
<dbReference type="Gramene" id="TraesRN4A0100818200.1">
    <property type="protein sequence ID" value="TraesRN4A0100818200.1"/>
    <property type="gene ID" value="TraesRN4A0100818200"/>
</dbReference>
<keyword evidence="3" id="KW-1185">Reference proteome</keyword>
<protein>
    <recommendedName>
        <fullName evidence="4">Bowman-Birk serine protease inhibitors family domain-containing protein</fullName>
    </recommendedName>
</protein>
<name>A0A3B6I2D8_WHEAT</name>
<dbReference type="Gramene" id="TraesJAG4A03G02154440.1">
    <property type="protein sequence ID" value="TraesJAG4A03G02154440.1"/>
    <property type="gene ID" value="TraesJAG4A03G02154440"/>
</dbReference>
<keyword evidence="1" id="KW-0732">Signal</keyword>
<dbReference type="Gramene" id="TraesROB_scaffold_104823_01G000100.1">
    <property type="protein sequence ID" value="TraesROB_scaffold_104823_01G000100.1"/>
    <property type="gene ID" value="TraesROB_scaffold_104823_01G000100"/>
</dbReference>
<dbReference type="OrthoDB" id="691711at2759"/>
<dbReference type="Gramene" id="TraesJUL4A03G02173870.1">
    <property type="protein sequence ID" value="TraesJUL4A03G02173870.1"/>
    <property type="gene ID" value="TraesJUL4A03G02173870"/>
</dbReference>
<dbReference type="EnsemblPlants" id="TraesCS4A02G318700.1">
    <property type="protein sequence ID" value="TraesCS4A02G318700.1"/>
    <property type="gene ID" value="TraesCS4A02G318700"/>
</dbReference>
<dbReference type="Proteomes" id="UP000019116">
    <property type="component" value="Chromosome 4A"/>
</dbReference>
<evidence type="ECO:0000256" key="1">
    <source>
        <dbReference type="SAM" id="SignalP"/>
    </source>
</evidence>
<evidence type="ECO:0000313" key="3">
    <source>
        <dbReference type="Proteomes" id="UP000019116"/>
    </source>
</evidence>
<dbReference type="Gramene" id="TraesCS4A03G0795200.1">
    <property type="protein sequence ID" value="TraesCS4A03G0795200.1.CDS"/>
    <property type="gene ID" value="TraesCS4A03G0795200"/>
</dbReference>
<dbReference type="Gramene" id="TraesMAC4A03G02151950.1">
    <property type="protein sequence ID" value="TraesMAC4A03G02151950.1"/>
    <property type="gene ID" value="TraesMAC4A03G02151950"/>
</dbReference>
<dbReference type="Gramene" id="TraesARI4A03G02191950.1">
    <property type="protein sequence ID" value="TraesARI4A03G02191950.1"/>
    <property type="gene ID" value="TraesARI4A03G02191950"/>
</dbReference>
<evidence type="ECO:0000313" key="2">
    <source>
        <dbReference type="EnsemblPlants" id="TraesCS4A02G318700.1"/>
    </source>
</evidence>
<evidence type="ECO:0008006" key="4">
    <source>
        <dbReference type="Google" id="ProtNLM"/>
    </source>
</evidence>
<reference evidence="2" key="1">
    <citation type="submission" date="2018-08" db="EMBL/GenBank/DDBJ databases">
        <authorList>
            <person name="Rossello M."/>
        </authorList>
    </citation>
    <scope>NUCLEOTIDE SEQUENCE [LARGE SCALE GENOMIC DNA]</scope>
    <source>
        <strain evidence="2">cv. Chinese Spring</strain>
    </source>
</reference>
<dbReference type="Gramene" id="TraesPARA_EIv1.0_1230760.1">
    <property type="protein sequence ID" value="TraesPARA_EIv1.0_1230760.1.CDS"/>
    <property type="gene ID" value="TraesPARA_EIv1.0_1230760"/>
</dbReference>
<dbReference type="Gramene" id="TraesLDM4A03G02152820.1">
    <property type="protein sequence ID" value="TraesLDM4A03G02152820.1"/>
    <property type="gene ID" value="TraesLDM4A03G02152820"/>
</dbReference>
<dbReference type="AlphaFoldDB" id="A0A3B6I2D8"/>
<proteinExistence type="predicted"/>
<dbReference type="Gramene" id="TraesCAD_scaffold_108027_01G000100.1">
    <property type="protein sequence ID" value="TraesCAD_scaffold_108027_01G000100.1"/>
    <property type="gene ID" value="TraesCAD_scaffold_108027_01G000100"/>
</dbReference>
<dbReference type="Gramene" id="TraesCS4A02G318700.1">
    <property type="protein sequence ID" value="TraesCS4A02G318700.1"/>
    <property type="gene ID" value="TraesCS4A02G318700"/>
</dbReference>
<feature type="chain" id="PRO_5043175273" description="Bowman-Birk serine protease inhibitors family domain-containing protein" evidence="1">
    <location>
        <begin position="25"/>
        <end position="100"/>
    </location>
</feature>
<dbReference type="OMA" id="CIHRECK"/>
<feature type="signal peptide" evidence="1">
    <location>
        <begin position="1"/>
        <end position="24"/>
    </location>
</feature>
<dbReference type="Gramene" id="TraesWEE_scaffold_109121_01G000300.1">
    <property type="protein sequence ID" value="TraesWEE_scaffold_109121_01G000300.1"/>
    <property type="gene ID" value="TraesWEE_scaffold_109121_01G000300"/>
</dbReference>
<dbReference type="Gramene" id="TraesCLE_scaffold_098333_01G000300.1">
    <property type="protein sequence ID" value="TraesCLE_scaffold_098333_01G000300.1"/>
    <property type="gene ID" value="TraesCLE_scaffold_098333_01G000300"/>
</dbReference>